<dbReference type="PANTHER" id="PTHR30193:SF1">
    <property type="entry name" value="ABC TRANSPORTER PERMEASE PROTEIN YESP-RELATED"/>
    <property type="match status" value="1"/>
</dbReference>
<sequence length="302" mass="34287">MSKMKTMKTKTRMNLVGWGFALPAVLGFLIFNLFPMLLSGYYSLCDYNIIGKPSWVGLKNYIELLSGHEKTFWISVKATVLYSIMAVPANLIFAFMIALLLNRDIKCRAFFRSLFYLPCILPAVATSFVWLLLMNPDFGLFNTILEFLHLPKSQFFWGKGSVLPSIVFMGIWGTGSTQVIFLAGLQEIPQVYYEALEIDGGNSWDKFWNITLPMVSSTLFFNLVNGIIGALQVFSQAYIITEGGPNNASLFYVYNLWRQAFKYMDMGKASAMAWILFVVVMLLTVIVFKSSKKWVYYEGGND</sequence>
<keyword evidence="2 7" id="KW-0813">Transport</keyword>
<keyword evidence="3" id="KW-1003">Cell membrane</keyword>
<keyword evidence="10" id="KW-1185">Reference proteome</keyword>
<feature type="transmembrane region" description="Helical" evidence="7">
    <location>
        <begin position="271"/>
        <end position="288"/>
    </location>
</feature>
<dbReference type="RefSeq" id="WP_178045031.1">
    <property type="nucleotide sequence ID" value="NZ_JAJEPR010000005.1"/>
</dbReference>
<feature type="domain" description="ABC transmembrane type-1" evidence="8">
    <location>
        <begin position="76"/>
        <end position="287"/>
    </location>
</feature>
<keyword evidence="6 7" id="KW-0472">Membrane</keyword>
<dbReference type="PROSITE" id="PS50928">
    <property type="entry name" value="ABC_TM1"/>
    <property type="match status" value="1"/>
</dbReference>
<dbReference type="AlphaFoldDB" id="A0AAE3J5V8"/>
<comment type="subcellular location">
    <subcellularLocation>
        <location evidence="1 7">Cell membrane</location>
        <topology evidence="1 7">Multi-pass membrane protein</topology>
    </subcellularLocation>
</comment>
<feature type="transmembrane region" description="Helical" evidence="7">
    <location>
        <begin position="113"/>
        <end position="133"/>
    </location>
</feature>
<evidence type="ECO:0000256" key="7">
    <source>
        <dbReference type="RuleBase" id="RU363032"/>
    </source>
</evidence>
<dbReference type="CDD" id="cd06261">
    <property type="entry name" value="TM_PBP2"/>
    <property type="match status" value="1"/>
</dbReference>
<feature type="transmembrane region" description="Helical" evidence="7">
    <location>
        <begin position="162"/>
        <end position="185"/>
    </location>
</feature>
<evidence type="ECO:0000256" key="3">
    <source>
        <dbReference type="ARBA" id="ARBA00022475"/>
    </source>
</evidence>
<dbReference type="EMBL" id="JAJEPR010000005">
    <property type="protein sequence ID" value="MCC2189015.1"/>
    <property type="molecule type" value="Genomic_DNA"/>
</dbReference>
<dbReference type="InterPro" id="IPR000515">
    <property type="entry name" value="MetI-like"/>
</dbReference>
<evidence type="ECO:0000313" key="10">
    <source>
        <dbReference type="Proteomes" id="UP001197875"/>
    </source>
</evidence>
<evidence type="ECO:0000313" key="9">
    <source>
        <dbReference type="EMBL" id="MCC2189015.1"/>
    </source>
</evidence>
<dbReference type="InterPro" id="IPR051393">
    <property type="entry name" value="ABC_transporter_permease"/>
</dbReference>
<comment type="similarity">
    <text evidence="7">Belongs to the binding-protein-dependent transport system permease family.</text>
</comment>
<evidence type="ECO:0000256" key="1">
    <source>
        <dbReference type="ARBA" id="ARBA00004651"/>
    </source>
</evidence>
<evidence type="ECO:0000256" key="5">
    <source>
        <dbReference type="ARBA" id="ARBA00022989"/>
    </source>
</evidence>
<evidence type="ECO:0000256" key="2">
    <source>
        <dbReference type="ARBA" id="ARBA00022448"/>
    </source>
</evidence>
<dbReference type="GO" id="GO:0055085">
    <property type="term" value="P:transmembrane transport"/>
    <property type="evidence" value="ECO:0007669"/>
    <property type="project" value="InterPro"/>
</dbReference>
<dbReference type="Pfam" id="PF00528">
    <property type="entry name" value="BPD_transp_1"/>
    <property type="match status" value="1"/>
</dbReference>
<keyword evidence="4 7" id="KW-0812">Transmembrane</keyword>
<evidence type="ECO:0000256" key="4">
    <source>
        <dbReference type="ARBA" id="ARBA00022692"/>
    </source>
</evidence>
<evidence type="ECO:0000256" key="6">
    <source>
        <dbReference type="ARBA" id="ARBA00023136"/>
    </source>
</evidence>
<organism evidence="9 10">
    <name type="scientific">Fusicatenibacter faecihominis</name>
    <dbReference type="NCBI Taxonomy" id="2881276"/>
    <lineage>
        <taxon>Bacteria</taxon>
        <taxon>Bacillati</taxon>
        <taxon>Bacillota</taxon>
        <taxon>Clostridia</taxon>
        <taxon>Lachnospirales</taxon>
        <taxon>Lachnospiraceae</taxon>
        <taxon>Fusicatenibacter</taxon>
    </lineage>
</organism>
<dbReference type="GO" id="GO:0005886">
    <property type="term" value="C:plasma membrane"/>
    <property type="evidence" value="ECO:0007669"/>
    <property type="project" value="UniProtKB-SubCell"/>
</dbReference>
<protein>
    <submittedName>
        <fullName evidence="9">Sugar ABC transporter permease</fullName>
    </submittedName>
</protein>
<feature type="transmembrane region" description="Helical" evidence="7">
    <location>
        <begin position="80"/>
        <end position="101"/>
    </location>
</feature>
<dbReference type="PANTHER" id="PTHR30193">
    <property type="entry name" value="ABC TRANSPORTER PERMEASE PROTEIN"/>
    <property type="match status" value="1"/>
</dbReference>
<reference evidence="9 10" key="1">
    <citation type="submission" date="2021-10" db="EMBL/GenBank/DDBJ databases">
        <title>Anaerobic single-cell dispensing facilitates the cultivation of human gut bacteria.</title>
        <authorList>
            <person name="Afrizal A."/>
        </authorList>
    </citation>
    <scope>NUCLEOTIDE SEQUENCE [LARGE SCALE GENOMIC DNA]</scope>
    <source>
        <strain evidence="9 10">CLA-AA-H277</strain>
    </source>
</reference>
<dbReference type="Proteomes" id="UP001197875">
    <property type="component" value="Unassembled WGS sequence"/>
</dbReference>
<evidence type="ECO:0000259" key="8">
    <source>
        <dbReference type="PROSITE" id="PS50928"/>
    </source>
</evidence>
<keyword evidence="5 7" id="KW-1133">Transmembrane helix</keyword>
<comment type="caution">
    <text evidence="9">The sequence shown here is derived from an EMBL/GenBank/DDBJ whole genome shotgun (WGS) entry which is preliminary data.</text>
</comment>
<name>A0AAE3J5V8_9FIRM</name>
<dbReference type="Gene3D" id="1.10.3720.10">
    <property type="entry name" value="MetI-like"/>
    <property type="match status" value="1"/>
</dbReference>
<gene>
    <name evidence="9" type="ORF">LKD71_04100</name>
</gene>
<proteinExistence type="inferred from homology"/>
<dbReference type="InterPro" id="IPR035906">
    <property type="entry name" value="MetI-like_sf"/>
</dbReference>
<feature type="transmembrane region" description="Helical" evidence="7">
    <location>
        <begin position="219"/>
        <end position="240"/>
    </location>
</feature>
<accession>A0AAE3J5V8</accession>
<dbReference type="SUPFAM" id="SSF161098">
    <property type="entry name" value="MetI-like"/>
    <property type="match status" value="1"/>
</dbReference>